<accession>A0A9W9ZB28</accession>
<dbReference type="Gene3D" id="1.10.287.380">
    <property type="entry name" value="Valyl-tRNA synthetase, C-terminal domain"/>
    <property type="match status" value="1"/>
</dbReference>
<dbReference type="InterPro" id="IPR013155">
    <property type="entry name" value="M/V/L/I-tRNA-synth_anticd-bd"/>
</dbReference>
<dbReference type="InterPro" id="IPR010978">
    <property type="entry name" value="tRNA-bd_arm"/>
</dbReference>
<evidence type="ECO:0000256" key="2">
    <source>
        <dbReference type="ARBA" id="ARBA00013169"/>
    </source>
</evidence>
<reference evidence="12" key="1">
    <citation type="submission" date="2023-01" db="EMBL/GenBank/DDBJ databases">
        <title>Genome assembly of the deep-sea coral Lophelia pertusa.</title>
        <authorList>
            <person name="Herrera S."/>
            <person name="Cordes E."/>
        </authorList>
    </citation>
    <scope>NUCLEOTIDE SEQUENCE</scope>
    <source>
        <strain evidence="12">USNM1676648</strain>
        <tissue evidence="12">Polyp</tissue>
    </source>
</reference>
<gene>
    <name evidence="12" type="ORF">OS493_029323</name>
</gene>
<comment type="similarity">
    <text evidence="1">Belongs to the class-I aminoacyl-tRNA synthetase family.</text>
</comment>
<dbReference type="Gene3D" id="1.10.730.10">
    <property type="entry name" value="Isoleucyl-tRNA Synthetase, Domain 1"/>
    <property type="match status" value="1"/>
</dbReference>
<feature type="coiled-coil region" evidence="9">
    <location>
        <begin position="135"/>
        <end position="197"/>
    </location>
</feature>
<dbReference type="EC" id="6.1.1.9" evidence="2"/>
<keyword evidence="5" id="KW-0067">ATP-binding</keyword>
<evidence type="ECO:0000256" key="6">
    <source>
        <dbReference type="ARBA" id="ARBA00022917"/>
    </source>
</evidence>
<evidence type="ECO:0000256" key="5">
    <source>
        <dbReference type="ARBA" id="ARBA00022840"/>
    </source>
</evidence>
<feature type="domain" description="Valyl-tRNA synthetase tRNA-binding arm" evidence="11">
    <location>
        <begin position="130"/>
        <end position="192"/>
    </location>
</feature>
<evidence type="ECO:0000256" key="7">
    <source>
        <dbReference type="ARBA" id="ARBA00023146"/>
    </source>
</evidence>
<keyword evidence="13" id="KW-1185">Reference proteome</keyword>
<evidence type="ECO:0000259" key="10">
    <source>
        <dbReference type="Pfam" id="PF08264"/>
    </source>
</evidence>
<dbReference type="InterPro" id="IPR002303">
    <property type="entry name" value="Valyl-tRNA_ligase"/>
</dbReference>
<dbReference type="Proteomes" id="UP001163046">
    <property type="component" value="Unassembled WGS sequence"/>
</dbReference>
<dbReference type="FunFam" id="1.10.287.380:FF:000002">
    <property type="entry name" value="Valine--tRNA ligase"/>
    <property type="match status" value="1"/>
</dbReference>
<sequence length="198" mass="22444">MPYVSEELFQRLPRRTENSLPSICVTPYPEELPWRDTNLEDEMNLLQSIVKTIRSIRQEYNLTRAKPEVYVVFSEQSLATVISKYTETACTLSSSERIHVVCEEKPPQGCAVATVSDKCEVHVLLKGVVDVAKEITKLEGKQEKLNGQLGKLREAMEIADYATKVPENVQQQNTEKLKQLETELGKIQKAIASFKMAE</sequence>
<dbReference type="AlphaFoldDB" id="A0A9W9ZB28"/>
<evidence type="ECO:0000256" key="9">
    <source>
        <dbReference type="SAM" id="Coils"/>
    </source>
</evidence>
<dbReference type="GO" id="GO:0006438">
    <property type="term" value="P:valyl-tRNA aminoacylation"/>
    <property type="evidence" value="ECO:0007669"/>
    <property type="project" value="InterPro"/>
</dbReference>
<keyword evidence="6" id="KW-0648">Protein biosynthesis</keyword>
<evidence type="ECO:0000256" key="3">
    <source>
        <dbReference type="ARBA" id="ARBA00022598"/>
    </source>
</evidence>
<dbReference type="SUPFAM" id="SSF46589">
    <property type="entry name" value="tRNA-binding arm"/>
    <property type="match status" value="1"/>
</dbReference>
<evidence type="ECO:0000256" key="4">
    <source>
        <dbReference type="ARBA" id="ARBA00022741"/>
    </source>
</evidence>
<keyword evidence="4" id="KW-0547">Nucleotide-binding</keyword>
<keyword evidence="9" id="KW-0175">Coiled coil</keyword>
<dbReference type="InterPro" id="IPR019499">
    <property type="entry name" value="Val-tRNA_synth_tRNA-bd"/>
</dbReference>
<evidence type="ECO:0000313" key="12">
    <source>
        <dbReference type="EMBL" id="KAJ7377423.1"/>
    </source>
</evidence>
<feature type="domain" description="Methionyl/Valyl/Leucyl/Isoleucyl-tRNA synthetase anticodon-binding" evidence="10">
    <location>
        <begin position="1"/>
        <end position="68"/>
    </location>
</feature>
<dbReference type="SUPFAM" id="SSF47323">
    <property type="entry name" value="Anticodon-binding domain of a subclass of class I aminoacyl-tRNA synthetases"/>
    <property type="match status" value="1"/>
</dbReference>
<dbReference type="InterPro" id="IPR009080">
    <property type="entry name" value="tRNAsynth_Ia_anticodon-bd"/>
</dbReference>
<protein>
    <recommendedName>
        <fullName evidence="2">valine--tRNA ligase</fullName>
        <ecNumber evidence="2">6.1.1.9</ecNumber>
    </recommendedName>
    <alternativeName>
        <fullName evidence="8">Valyl-tRNA synthetase</fullName>
    </alternativeName>
</protein>
<dbReference type="GO" id="GO:0005524">
    <property type="term" value="F:ATP binding"/>
    <property type="evidence" value="ECO:0007669"/>
    <property type="project" value="UniProtKB-KW"/>
</dbReference>
<proteinExistence type="inferred from homology"/>
<evidence type="ECO:0000313" key="13">
    <source>
        <dbReference type="Proteomes" id="UP001163046"/>
    </source>
</evidence>
<dbReference type="Pfam" id="PF10458">
    <property type="entry name" value="Val_tRNA-synt_C"/>
    <property type="match status" value="1"/>
</dbReference>
<dbReference type="Pfam" id="PF08264">
    <property type="entry name" value="Anticodon_1"/>
    <property type="match status" value="1"/>
</dbReference>
<comment type="caution">
    <text evidence="12">The sequence shown here is derived from an EMBL/GenBank/DDBJ whole genome shotgun (WGS) entry which is preliminary data.</text>
</comment>
<dbReference type="EMBL" id="MU826379">
    <property type="protein sequence ID" value="KAJ7377423.1"/>
    <property type="molecule type" value="Genomic_DNA"/>
</dbReference>
<dbReference type="PANTHER" id="PTHR11946:SF109">
    <property type="entry name" value="VALINE--TRNA LIGASE"/>
    <property type="match status" value="1"/>
</dbReference>
<dbReference type="InterPro" id="IPR037118">
    <property type="entry name" value="Val-tRNA_synth_C_sf"/>
</dbReference>
<evidence type="ECO:0000256" key="1">
    <source>
        <dbReference type="ARBA" id="ARBA00005594"/>
    </source>
</evidence>
<dbReference type="GO" id="GO:0005829">
    <property type="term" value="C:cytosol"/>
    <property type="evidence" value="ECO:0007669"/>
    <property type="project" value="TreeGrafter"/>
</dbReference>
<dbReference type="GO" id="GO:0004832">
    <property type="term" value="F:valine-tRNA ligase activity"/>
    <property type="evidence" value="ECO:0007669"/>
    <property type="project" value="UniProtKB-EC"/>
</dbReference>
<dbReference type="OrthoDB" id="629407at2759"/>
<evidence type="ECO:0000256" key="8">
    <source>
        <dbReference type="ARBA" id="ARBA00029936"/>
    </source>
</evidence>
<keyword evidence="7" id="KW-0030">Aminoacyl-tRNA synthetase</keyword>
<evidence type="ECO:0000259" key="11">
    <source>
        <dbReference type="Pfam" id="PF10458"/>
    </source>
</evidence>
<organism evidence="12 13">
    <name type="scientific">Desmophyllum pertusum</name>
    <dbReference type="NCBI Taxonomy" id="174260"/>
    <lineage>
        <taxon>Eukaryota</taxon>
        <taxon>Metazoa</taxon>
        <taxon>Cnidaria</taxon>
        <taxon>Anthozoa</taxon>
        <taxon>Hexacorallia</taxon>
        <taxon>Scleractinia</taxon>
        <taxon>Caryophylliina</taxon>
        <taxon>Caryophylliidae</taxon>
        <taxon>Desmophyllum</taxon>
    </lineage>
</organism>
<name>A0A9W9ZB28_9CNID</name>
<dbReference type="PANTHER" id="PTHR11946">
    <property type="entry name" value="VALYL-TRNA SYNTHETASES"/>
    <property type="match status" value="1"/>
</dbReference>
<keyword evidence="3" id="KW-0436">Ligase</keyword>